<accession>A0A225DFR8</accession>
<evidence type="ECO:0000256" key="5">
    <source>
        <dbReference type="SAM" id="MobiDB-lite"/>
    </source>
</evidence>
<dbReference type="GO" id="GO:0016020">
    <property type="term" value="C:membrane"/>
    <property type="evidence" value="ECO:0007669"/>
    <property type="project" value="InterPro"/>
</dbReference>
<dbReference type="InterPro" id="IPR013519">
    <property type="entry name" value="Int_alpha_beta-p"/>
</dbReference>
<dbReference type="Gene3D" id="2.60.40.2030">
    <property type="match status" value="1"/>
</dbReference>
<dbReference type="SUPFAM" id="SSF69318">
    <property type="entry name" value="Integrin alpha N-terminal domain"/>
    <property type="match status" value="3"/>
</dbReference>
<dbReference type="SMART" id="SM00191">
    <property type="entry name" value="Int_alpha"/>
    <property type="match status" value="8"/>
</dbReference>
<protein>
    <submittedName>
        <fullName evidence="7">Alkaline phosphatase</fullName>
    </submittedName>
</protein>
<dbReference type="InterPro" id="IPR028994">
    <property type="entry name" value="Integrin_alpha_N"/>
</dbReference>
<dbReference type="SMART" id="SM00237">
    <property type="entry name" value="Calx_beta"/>
    <property type="match status" value="1"/>
</dbReference>
<evidence type="ECO:0000256" key="1">
    <source>
        <dbReference type="ARBA" id="ARBA00022729"/>
    </source>
</evidence>
<evidence type="ECO:0000259" key="6">
    <source>
        <dbReference type="SMART" id="SM00237"/>
    </source>
</evidence>
<dbReference type="Gene3D" id="2.130.10.130">
    <property type="entry name" value="Integrin alpha, N-terminal"/>
    <property type="match status" value="1"/>
</dbReference>
<evidence type="ECO:0000313" key="7">
    <source>
        <dbReference type="EMBL" id="OWK35245.1"/>
    </source>
</evidence>
<dbReference type="PANTHER" id="PTHR46580">
    <property type="entry name" value="SENSOR KINASE-RELATED"/>
    <property type="match status" value="1"/>
</dbReference>
<feature type="domain" description="Calx-beta" evidence="6">
    <location>
        <begin position="32"/>
        <end position="133"/>
    </location>
</feature>
<feature type="compositionally biased region" description="Pro residues" evidence="5">
    <location>
        <begin position="858"/>
        <end position="942"/>
    </location>
</feature>
<comment type="caution">
    <text evidence="7">The sequence shown here is derived from an EMBL/GenBank/DDBJ whole genome shotgun (WGS) entry which is preliminary data.</text>
</comment>
<dbReference type="Pfam" id="PF13517">
    <property type="entry name" value="FG-GAP_3"/>
    <property type="match status" value="4"/>
</dbReference>
<evidence type="ECO:0000256" key="2">
    <source>
        <dbReference type="ARBA" id="ARBA00022737"/>
    </source>
</evidence>
<feature type="region of interest" description="Disordered" evidence="5">
    <location>
        <begin position="843"/>
        <end position="947"/>
    </location>
</feature>
<sequence>MPHAWWCRLIGPRHGANYRPGQSTFRRRGNGLGLDELEPRQTPVVSLSVGDASFNLATGSTGITVTRSGDTAPQVAVNYSVSDVTAVAGTNYQASPATGKLTFAPGVTTQTIPLAILPNNFAEASRTFSVDLTSVAGVLGTPATLSSQQTFATGSKPVSVVVADVNGDGKPDLIVANYDSGTVSVLLNTTAAGATTPSFAPQQTFAVGSGPHSVVVADVNGDGKPDLIVANYASDTVSVLLNTTTTGATTPSFAAQQTFAVGSLPEAVTVADVNGDGKPDLAVVNFASNNVSVLLNTTTAGATTASFAPQQTFAVGSLPEAVAVADVNGDGKPDLAVANYTSGTVSVLLNTTTTGAATASFATQQTFSVGSGPRSVAAADVNGDGQPDLVVANYGSNTASVLLNSTITGATTASFATQQTFATGTKPDSVAVADVNQDGQPDLVVANHDSNTVSVLQSTTTAGATTASFDTQQTFTTGSGPFSVVAADVNGDGQPDLVIANHDSNTVSVLVGEQVTLGAAGTVTIDSAPVVTSIAPAGANPTAATNVAFSVTFSEPISGLTASNFSLSGTATSGASVGTPTTTDGGQIWSVPVTTGPEGTLELDLSNPAGISDAVGNKLYDSTSDNGSAFTAVKGSAYTIDRTGPTVTIGPPSAPVVDGGPLTFAITYADPDFATSTLTAANVTLNATGTATGTVSVTGSGTAWSVTISGIIGDGTLGISLAAGTATDTAGNAALAAGPSGTAVVDNTPPTVSGITTLDPGESPGTDSFTVTFDEPVTGLTAADFSLAGSLASTSSVAAVNPTGTAASVSWVIGLAVGPGGGTIALVMSSGVGVGDDAGNAPVGLPVTGPTLTYPTSVSPPPPGSPPVSPPGSPPPVSPPPVSPPGSPPVSPPPVSPPGSPPVSPPPVSPPGSPPASPPASPPGSPPVSPPGSPPASPPPSSTPSVSLVGANQVAVGPGNGGGGQVIVYNANGTQAYTVFPFGDSFTAGVRVAVADFNGDGVPDLVAATGPGVTNQVVVLDGNTHQVLASFSPFESTFTGGLFVTVGDVNKDGVPDLVITPDQSGGPVVAIYDGASLGQKQVVQLARFFGIADPNFRGGARAAVGDINGDGVGDVIVSAGFGGGPRIAIYDGTTLDQATPKELVPDFFAFDSSLRNGAFVTAGDFTGKGYADLVFGAGPGGGPRVRVIDSAQLLAAGNFGTLDSPTVSDAGIADFFAGDTSNRGGVPVAIANLDGDARADLVTGAGAGAGSTVTSYSGISLAGGGTPATLFAVDAIPGFNGGVFVG</sequence>
<dbReference type="GO" id="GO:0007154">
    <property type="term" value="P:cell communication"/>
    <property type="evidence" value="ECO:0007669"/>
    <property type="project" value="InterPro"/>
</dbReference>
<evidence type="ECO:0000313" key="8">
    <source>
        <dbReference type="Proteomes" id="UP000214646"/>
    </source>
</evidence>
<dbReference type="Pfam" id="PF03160">
    <property type="entry name" value="Calx-beta"/>
    <property type="match status" value="1"/>
</dbReference>
<dbReference type="RefSeq" id="WP_088259859.1">
    <property type="nucleotide sequence ID" value="NZ_NIDE01000018.1"/>
</dbReference>
<dbReference type="InterPro" id="IPR038081">
    <property type="entry name" value="CalX-like_sf"/>
</dbReference>
<dbReference type="Pfam" id="PF01839">
    <property type="entry name" value="FG-GAP"/>
    <property type="match status" value="2"/>
</dbReference>
<evidence type="ECO:0000256" key="3">
    <source>
        <dbReference type="ARBA" id="ARBA00022837"/>
    </source>
</evidence>
<dbReference type="Gene3D" id="2.30.30.100">
    <property type="match status" value="6"/>
</dbReference>
<keyword evidence="4" id="KW-0325">Glycoprotein</keyword>
<name>A0A225DFR8_9BACT</name>
<organism evidence="7 8">
    <name type="scientific">Fimbriiglobus ruber</name>
    <dbReference type="NCBI Taxonomy" id="1908690"/>
    <lineage>
        <taxon>Bacteria</taxon>
        <taxon>Pseudomonadati</taxon>
        <taxon>Planctomycetota</taxon>
        <taxon>Planctomycetia</taxon>
        <taxon>Gemmatales</taxon>
        <taxon>Gemmataceae</taxon>
        <taxon>Fimbriiglobus</taxon>
    </lineage>
</organism>
<keyword evidence="1" id="KW-0732">Signal</keyword>
<dbReference type="OrthoDB" id="281943at2"/>
<dbReference type="EMBL" id="NIDE01000018">
    <property type="protein sequence ID" value="OWK35245.1"/>
    <property type="molecule type" value="Genomic_DNA"/>
</dbReference>
<proteinExistence type="predicted"/>
<dbReference type="PANTHER" id="PTHR46580:SF2">
    <property type="entry name" value="MAM DOMAIN-CONTAINING PROTEIN"/>
    <property type="match status" value="1"/>
</dbReference>
<gene>
    <name evidence="7" type="ORF">FRUB_09406</name>
</gene>
<reference evidence="8" key="1">
    <citation type="submission" date="2017-06" db="EMBL/GenBank/DDBJ databases">
        <title>Genome analysis of Fimbriiglobus ruber SP5, the first member of the order Planctomycetales with confirmed chitinolytic capability.</title>
        <authorList>
            <person name="Ravin N.V."/>
            <person name="Rakitin A.L."/>
            <person name="Ivanova A.A."/>
            <person name="Beletsky A.V."/>
            <person name="Kulichevskaya I.S."/>
            <person name="Mardanov A.V."/>
            <person name="Dedysh S.N."/>
        </authorList>
    </citation>
    <scope>NUCLEOTIDE SEQUENCE [LARGE SCALE GENOMIC DNA]</scope>
    <source>
        <strain evidence="8">SP5</strain>
    </source>
</reference>
<keyword evidence="3" id="KW-0106">Calcium</keyword>
<keyword evidence="2" id="KW-0677">Repeat</keyword>
<dbReference type="SUPFAM" id="SSF141072">
    <property type="entry name" value="CalX-like"/>
    <property type="match status" value="1"/>
</dbReference>
<dbReference type="InterPro" id="IPR003644">
    <property type="entry name" value="Calx_beta"/>
</dbReference>
<evidence type="ECO:0000256" key="4">
    <source>
        <dbReference type="ARBA" id="ARBA00023180"/>
    </source>
</evidence>
<dbReference type="Proteomes" id="UP000214646">
    <property type="component" value="Unassembled WGS sequence"/>
</dbReference>
<dbReference type="InterPro" id="IPR013517">
    <property type="entry name" value="FG-GAP"/>
</dbReference>
<keyword evidence="8" id="KW-1185">Reference proteome</keyword>